<accession>A0A6S6UCU1</accession>
<protein>
    <recommendedName>
        <fullName evidence="1">GPI inositol-deacylase PGAP1-like alpha/beta domain-containing protein</fullName>
    </recommendedName>
</protein>
<dbReference type="SUPFAM" id="SSF53474">
    <property type="entry name" value="alpha/beta-Hydrolases"/>
    <property type="match status" value="1"/>
</dbReference>
<gene>
    <name evidence="2" type="ORF">HELGO_WM8008</name>
</gene>
<organism evidence="2">
    <name type="scientific">uncultured Thiotrichaceae bacterium</name>
    <dbReference type="NCBI Taxonomy" id="298394"/>
    <lineage>
        <taxon>Bacteria</taxon>
        <taxon>Pseudomonadati</taxon>
        <taxon>Pseudomonadota</taxon>
        <taxon>Gammaproteobacteria</taxon>
        <taxon>Thiotrichales</taxon>
        <taxon>Thiotrichaceae</taxon>
        <taxon>environmental samples</taxon>
    </lineage>
</organism>
<dbReference type="InterPro" id="IPR012908">
    <property type="entry name" value="PGAP1-ab_dom-like"/>
</dbReference>
<dbReference type="AlphaFoldDB" id="A0A6S6UCU1"/>
<dbReference type="EMBL" id="CACVAY010000127">
    <property type="protein sequence ID" value="CAA6825536.1"/>
    <property type="molecule type" value="Genomic_DNA"/>
</dbReference>
<proteinExistence type="predicted"/>
<sequence>MSDQQVRLAYRRGKVGLRLESGFLAIILWLVALVSFETHAETIVLVHGYSGNSQQWRKDGVLPVLQRAGFSYQGDLHAKRNYVYLAPVPTVEQYGDVVYTVDLPDQLSIELQSVMLGVYLQSIYEIRRESFVLVGFSAGGVVARAWLTSKYHLPTKALMTIATPHLGTPVAKYAERIRKTPLKMLMDVATPYDLGRSKSILQELSPAQKGSYLYWLNHLPHPDIFYYSIIRREKSLLKKDFVVPLHSQNMNNVEGISGRSASLLTVGDHSLTPADGMYILQLLQIMKSEAG</sequence>
<evidence type="ECO:0000259" key="1">
    <source>
        <dbReference type="Pfam" id="PF07819"/>
    </source>
</evidence>
<name>A0A6S6UCU1_9GAMM</name>
<dbReference type="GO" id="GO:0016788">
    <property type="term" value="F:hydrolase activity, acting on ester bonds"/>
    <property type="evidence" value="ECO:0007669"/>
    <property type="project" value="InterPro"/>
</dbReference>
<dbReference type="InterPro" id="IPR029058">
    <property type="entry name" value="AB_hydrolase_fold"/>
</dbReference>
<dbReference type="Pfam" id="PF07819">
    <property type="entry name" value="PGAP1"/>
    <property type="match status" value="1"/>
</dbReference>
<evidence type="ECO:0000313" key="2">
    <source>
        <dbReference type="EMBL" id="CAA6825536.1"/>
    </source>
</evidence>
<dbReference type="Gene3D" id="3.40.50.1820">
    <property type="entry name" value="alpha/beta hydrolase"/>
    <property type="match status" value="1"/>
</dbReference>
<feature type="domain" description="GPI inositol-deacylase PGAP1-like alpha/beta" evidence="1">
    <location>
        <begin position="41"/>
        <end position="171"/>
    </location>
</feature>
<reference evidence="2" key="1">
    <citation type="submission" date="2020-01" db="EMBL/GenBank/DDBJ databases">
        <authorList>
            <person name="Meier V. D."/>
            <person name="Meier V D."/>
        </authorList>
    </citation>
    <scope>NUCLEOTIDE SEQUENCE</scope>
    <source>
        <strain evidence="2">HLG_WM_MAG_07</strain>
    </source>
</reference>